<protein>
    <submittedName>
        <fullName evidence="1">Uncharacterized protein</fullName>
    </submittedName>
</protein>
<gene>
    <name evidence="1" type="ORF">EDC27_1628</name>
</gene>
<evidence type="ECO:0000313" key="2">
    <source>
        <dbReference type="Proteomes" id="UP000276223"/>
    </source>
</evidence>
<name>A0A3N1UYG3_9BACT</name>
<keyword evidence="2" id="KW-1185">Reference proteome</keyword>
<sequence length="92" mass="10341">MKCRSVKKTALSWGFFENASGFFGLYSREPCSRPTGKREFKDFWSATGAVQRVIPAKAEIQNIENVMASRLRGSDGAIACWAWNTPHALRSR</sequence>
<evidence type="ECO:0000313" key="1">
    <source>
        <dbReference type="EMBL" id="ROQ93597.1"/>
    </source>
</evidence>
<reference evidence="1 2" key="1">
    <citation type="submission" date="2018-11" db="EMBL/GenBank/DDBJ databases">
        <title>Genomic Encyclopedia of Type Strains, Phase IV (KMG-IV): sequencing the most valuable type-strain genomes for metagenomic binning, comparative biology and taxonomic classification.</title>
        <authorList>
            <person name="Goeker M."/>
        </authorList>
    </citation>
    <scope>NUCLEOTIDE SEQUENCE [LARGE SCALE GENOMIC DNA]</scope>
    <source>
        <strain evidence="1 2">DSM 22027</strain>
    </source>
</reference>
<organism evidence="1 2">
    <name type="scientific">Desulfosoma caldarium</name>
    <dbReference type="NCBI Taxonomy" id="610254"/>
    <lineage>
        <taxon>Bacteria</taxon>
        <taxon>Pseudomonadati</taxon>
        <taxon>Thermodesulfobacteriota</taxon>
        <taxon>Syntrophobacteria</taxon>
        <taxon>Syntrophobacterales</taxon>
        <taxon>Syntrophobacteraceae</taxon>
        <taxon>Desulfosoma</taxon>
    </lineage>
</organism>
<dbReference type="AlphaFoldDB" id="A0A3N1UYG3"/>
<dbReference type="Proteomes" id="UP000276223">
    <property type="component" value="Unassembled WGS sequence"/>
</dbReference>
<proteinExistence type="predicted"/>
<dbReference type="EMBL" id="RJVA01000011">
    <property type="protein sequence ID" value="ROQ93597.1"/>
    <property type="molecule type" value="Genomic_DNA"/>
</dbReference>
<accession>A0A3N1UYG3</accession>
<comment type="caution">
    <text evidence="1">The sequence shown here is derived from an EMBL/GenBank/DDBJ whole genome shotgun (WGS) entry which is preliminary data.</text>
</comment>